<evidence type="ECO:0000256" key="1">
    <source>
        <dbReference type="SAM" id="Phobius"/>
    </source>
</evidence>
<dbReference type="AlphaFoldDB" id="A0AAV5UA20"/>
<feature type="non-terminal residue" evidence="2">
    <location>
        <position position="1"/>
    </location>
</feature>
<comment type="caution">
    <text evidence="2">The sequence shown here is derived from an EMBL/GenBank/DDBJ whole genome shotgun (WGS) entry which is preliminary data.</text>
</comment>
<proteinExistence type="predicted"/>
<keyword evidence="3" id="KW-1185">Reference proteome</keyword>
<keyword evidence="1" id="KW-1133">Transmembrane helix</keyword>
<feature type="transmembrane region" description="Helical" evidence="1">
    <location>
        <begin position="59"/>
        <end position="80"/>
    </location>
</feature>
<gene>
    <name evidence="2" type="ORF">PENTCL1PPCAC_25687</name>
</gene>
<sequence length="169" mass="19255">YIAYTFKQAFIMHALIRPTLVFMNSNFGLTVSFIIPAIFSFIPFAYFTFEFSFFIDPRIAYSMVCLCGLVNLGISIYLMLTGQTAGTSFPLIMAFYELVHTVPEAVKLYAFYCSMDYRAYASIEDVDDLAFFVTVVFAFGVLMWETRQHKTITAASQYISFDNNAAYSN</sequence>
<dbReference type="Proteomes" id="UP001432027">
    <property type="component" value="Unassembled WGS sequence"/>
</dbReference>
<evidence type="ECO:0000313" key="2">
    <source>
        <dbReference type="EMBL" id="GMT03513.1"/>
    </source>
</evidence>
<reference evidence="2" key="1">
    <citation type="submission" date="2023-10" db="EMBL/GenBank/DDBJ databases">
        <title>Genome assembly of Pristionchus species.</title>
        <authorList>
            <person name="Yoshida K."/>
            <person name="Sommer R.J."/>
        </authorList>
    </citation>
    <scope>NUCLEOTIDE SEQUENCE</scope>
    <source>
        <strain evidence="2">RS0144</strain>
    </source>
</reference>
<accession>A0AAV5UA20</accession>
<dbReference type="EMBL" id="BTSX01000006">
    <property type="protein sequence ID" value="GMT03513.1"/>
    <property type="molecule type" value="Genomic_DNA"/>
</dbReference>
<name>A0AAV5UA20_9BILA</name>
<organism evidence="2 3">
    <name type="scientific">Pristionchus entomophagus</name>
    <dbReference type="NCBI Taxonomy" id="358040"/>
    <lineage>
        <taxon>Eukaryota</taxon>
        <taxon>Metazoa</taxon>
        <taxon>Ecdysozoa</taxon>
        <taxon>Nematoda</taxon>
        <taxon>Chromadorea</taxon>
        <taxon>Rhabditida</taxon>
        <taxon>Rhabditina</taxon>
        <taxon>Diplogasteromorpha</taxon>
        <taxon>Diplogasteroidea</taxon>
        <taxon>Neodiplogasteridae</taxon>
        <taxon>Pristionchus</taxon>
    </lineage>
</organism>
<keyword evidence="1" id="KW-0812">Transmembrane</keyword>
<protein>
    <recommendedName>
        <fullName evidence="4">G protein-coupled receptor</fullName>
    </recommendedName>
</protein>
<evidence type="ECO:0008006" key="4">
    <source>
        <dbReference type="Google" id="ProtNLM"/>
    </source>
</evidence>
<evidence type="ECO:0000313" key="3">
    <source>
        <dbReference type="Proteomes" id="UP001432027"/>
    </source>
</evidence>
<keyword evidence="1" id="KW-0472">Membrane</keyword>
<feature type="transmembrane region" description="Helical" evidence="1">
    <location>
        <begin position="27"/>
        <end position="47"/>
    </location>
</feature>
<feature type="non-terminal residue" evidence="2">
    <location>
        <position position="169"/>
    </location>
</feature>